<dbReference type="HOGENOM" id="CLU_030756_2_0_9"/>
<dbReference type="PANTHER" id="PTHR43235:SF1">
    <property type="entry name" value="GLUTAMINE AMIDOTRANSFERASE PB2B2.05-RELATED"/>
    <property type="match status" value="1"/>
</dbReference>
<dbReference type="Proteomes" id="UP000004968">
    <property type="component" value="Unassembled WGS sequence"/>
</dbReference>
<feature type="region of interest" description="Disordered" evidence="1">
    <location>
        <begin position="1"/>
        <end position="20"/>
    </location>
</feature>
<dbReference type="GO" id="GO:0033969">
    <property type="term" value="F:gamma-glutamyl-gamma-aminobutyrate hydrolase activity"/>
    <property type="evidence" value="ECO:0007669"/>
    <property type="project" value="TreeGrafter"/>
</dbReference>
<sequence length="244" mass="26477">MNRGISMKKPLIGLTPSHNTDNHDIQMRPTYLKAVTAAGAIPVVLPLTSSEEDLKQLVDTLDGFLFTGGPDVHPFLFGEETLDHCGSVSTERDQMELALLPLVMETGKPILGICRGVQLLNIGLGGTIWQDIPSQVTSDFPLAHTQPFAYTLPSHTVTVKPGSRLAEITGAETLSVNSMHHQAVKDVAPSLTASAFSSDRLVEAVEMPDYPFFIGVQWHPEYLWEKNEAASRLFAAFAKAAGAR</sequence>
<reference evidence="2 3" key="1">
    <citation type="submission" date="2010-01" db="EMBL/GenBank/DDBJ databases">
        <authorList>
            <person name="Weinstock G."/>
            <person name="Sodergren E."/>
            <person name="Clifton S."/>
            <person name="Fulton L."/>
            <person name="Fulton B."/>
            <person name="Courtney L."/>
            <person name="Fronick C."/>
            <person name="Harrison M."/>
            <person name="Strong C."/>
            <person name="Farmer C."/>
            <person name="Delahaunty K."/>
            <person name="Markovic C."/>
            <person name="Hall O."/>
            <person name="Minx P."/>
            <person name="Tomlinson C."/>
            <person name="Mitreva M."/>
            <person name="Nelson J."/>
            <person name="Hou S."/>
            <person name="Wollam A."/>
            <person name="Pepin K.H."/>
            <person name="Johnson M."/>
            <person name="Bhonagiri V."/>
            <person name="Nash W.E."/>
            <person name="Warren W."/>
            <person name="Chinwalla A."/>
            <person name="Mardis E.R."/>
            <person name="Wilson R.K."/>
        </authorList>
    </citation>
    <scope>NUCLEOTIDE SEQUENCE [LARGE SCALE GENOMIC DNA]</scope>
    <source>
        <strain evidence="2 3">DSM 13479</strain>
    </source>
</reference>
<comment type="caution">
    <text evidence="2">The sequence shown here is derived from an EMBL/GenBank/DDBJ whole genome shotgun (WGS) entry which is preliminary data.</text>
</comment>
<organism evidence="2 3">
    <name type="scientific">Hungatella hathewayi DSM 13479</name>
    <dbReference type="NCBI Taxonomy" id="566550"/>
    <lineage>
        <taxon>Bacteria</taxon>
        <taxon>Bacillati</taxon>
        <taxon>Bacillota</taxon>
        <taxon>Clostridia</taxon>
        <taxon>Lachnospirales</taxon>
        <taxon>Lachnospiraceae</taxon>
        <taxon>Hungatella</taxon>
    </lineage>
</organism>
<dbReference type="AlphaFoldDB" id="D3AAJ7"/>
<dbReference type="Gene3D" id="3.40.50.880">
    <property type="match status" value="1"/>
</dbReference>
<dbReference type="GO" id="GO:0006598">
    <property type="term" value="P:polyamine catabolic process"/>
    <property type="evidence" value="ECO:0007669"/>
    <property type="project" value="TreeGrafter"/>
</dbReference>
<evidence type="ECO:0000313" key="2">
    <source>
        <dbReference type="EMBL" id="EFD01165.1"/>
    </source>
</evidence>
<evidence type="ECO:0000256" key="1">
    <source>
        <dbReference type="SAM" id="MobiDB-lite"/>
    </source>
</evidence>
<dbReference type="CDD" id="cd01745">
    <property type="entry name" value="GATase1_2"/>
    <property type="match status" value="1"/>
</dbReference>
<dbReference type="InterPro" id="IPR029062">
    <property type="entry name" value="Class_I_gatase-like"/>
</dbReference>
<dbReference type="PROSITE" id="PS51273">
    <property type="entry name" value="GATASE_TYPE_1"/>
    <property type="match status" value="1"/>
</dbReference>
<evidence type="ECO:0000313" key="3">
    <source>
        <dbReference type="Proteomes" id="UP000004968"/>
    </source>
</evidence>
<protein>
    <submittedName>
        <fullName evidence="2">Peptidase C26</fullName>
    </submittedName>
</protein>
<proteinExistence type="predicted"/>
<dbReference type="GO" id="GO:0005829">
    <property type="term" value="C:cytosol"/>
    <property type="evidence" value="ECO:0007669"/>
    <property type="project" value="TreeGrafter"/>
</dbReference>
<dbReference type="SUPFAM" id="SSF52317">
    <property type="entry name" value="Class I glutamine amidotransferase-like"/>
    <property type="match status" value="1"/>
</dbReference>
<accession>D3AAJ7</accession>
<name>D3AAJ7_9FIRM</name>
<dbReference type="EMBL" id="ACIO01000035">
    <property type="protein sequence ID" value="EFD01165.1"/>
    <property type="molecule type" value="Genomic_DNA"/>
</dbReference>
<dbReference type="FunFam" id="3.40.50.880:FF:000030">
    <property type="entry name" value="Gamma-glutamyl-gamma-aminobutyrate hydrolase PuuD"/>
    <property type="match status" value="1"/>
</dbReference>
<dbReference type="PANTHER" id="PTHR43235">
    <property type="entry name" value="GLUTAMINE AMIDOTRANSFERASE PB2B2.05-RELATED"/>
    <property type="match status" value="1"/>
</dbReference>
<dbReference type="InterPro" id="IPR011697">
    <property type="entry name" value="Peptidase_C26"/>
</dbReference>
<gene>
    <name evidence="2" type="ORF">CLOSTHATH_00618</name>
</gene>
<dbReference type="Pfam" id="PF07722">
    <property type="entry name" value="Peptidase_C26"/>
    <property type="match status" value="1"/>
</dbReference>
<dbReference type="InterPro" id="IPR044668">
    <property type="entry name" value="PuuD-like"/>
</dbReference>